<dbReference type="PANTHER" id="PTHR33121:SF70">
    <property type="entry name" value="SIGNALING PROTEIN YKOW"/>
    <property type="match status" value="1"/>
</dbReference>
<dbReference type="EMBL" id="PGGO01000002">
    <property type="protein sequence ID" value="PSH70401.1"/>
    <property type="molecule type" value="Genomic_DNA"/>
</dbReference>
<dbReference type="PROSITE" id="PS50883">
    <property type="entry name" value="EAL"/>
    <property type="match status" value="1"/>
</dbReference>
<reference evidence="3" key="1">
    <citation type="submission" date="2017-11" db="EMBL/GenBank/DDBJ databases">
        <authorList>
            <person name="Kuznetsova I."/>
            <person name="Sazanova A."/>
            <person name="Chirak E."/>
            <person name="Safronova V."/>
            <person name="Willems A."/>
        </authorList>
    </citation>
    <scope>NUCLEOTIDE SEQUENCE [LARGE SCALE GENOMIC DNA]</scope>
    <source>
        <strain evidence="3">STM 196</strain>
    </source>
</reference>
<dbReference type="SUPFAM" id="SSF141868">
    <property type="entry name" value="EAL domain-like"/>
    <property type="match status" value="1"/>
</dbReference>
<dbReference type="GO" id="GO:0071111">
    <property type="term" value="F:cyclic-guanylate-specific phosphodiesterase activity"/>
    <property type="evidence" value="ECO:0007669"/>
    <property type="project" value="InterPro"/>
</dbReference>
<dbReference type="Gene3D" id="3.20.20.450">
    <property type="entry name" value="EAL domain"/>
    <property type="match status" value="1"/>
</dbReference>
<name>A0A2P7BVB1_9HYPH</name>
<dbReference type="PANTHER" id="PTHR33121">
    <property type="entry name" value="CYCLIC DI-GMP PHOSPHODIESTERASE PDEF"/>
    <property type="match status" value="1"/>
</dbReference>
<dbReference type="InterPro" id="IPR001633">
    <property type="entry name" value="EAL_dom"/>
</dbReference>
<protein>
    <recommendedName>
        <fullName evidence="1">EAL domain-containing protein</fullName>
    </recommendedName>
</protein>
<dbReference type="Pfam" id="PF00563">
    <property type="entry name" value="EAL"/>
    <property type="match status" value="1"/>
</dbReference>
<organism evidence="2 3">
    <name type="scientific">Phyllobacterium brassicacearum</name>
    <dbReference type="NCBI Taxonomy" id="314235"/>
    <lineage>
        <taxon>Bacteria</taxon>
        <taxon>Pseudomonadati</taxon>
        <taxon>Pseudomonadota</taxon>
        <taxon>Alphaproteobacteria</taxon>
        <taxon>Hyphomicrobiales</taxon>
        <taxon>Phyllobacteriaceae</taxon>
        <taxon>Phyllobacterium</taxon>
    </lineage>
</organism>
<dbReference type="RefSeq" id="WP_106709877.1">
    <property type="nucleotide sequence ID" value="NZ_SNYE01000011.1"/>
</dbReference>
<dbReference type="AlphaFoldDB" id="A0A2P7BVB1"/>
<evidence type="ECO:0000313" key="3">
    <source>
        <dbReference type="Proteomes" id="UP000241444"/>
    </source>
</evidence>
<dbReference type="Proteomes" id="UP000241444">
    <property type="component" value="Unassembled WGS sequence"/>
</dbReference>
<dbReference type="InterPro" id="IPR050706">
    <property type="entry name" value="Cyclic-di-GMP_PDE-like"/>
</dbReference>
<gene>
    <name evidence="2" type="ORF">CU102_04860</name>
</gene>
<dbReference type="InterPro" id="IPR035919">
    <property type="entry name" value="EAL_sf"/>
</dbReference>
<accession>A0A2P7BVB1</accession>
<evidence type="ECO:0000313" key="2">
    <source>
        <dbReference type="EMBL" id="PSH70401.1"/>
    </source>
</evidence>
<proteinExistence type="predicted"/>
<keyword evidence="3" id="KW-1185">Reference proteome</keyword>
<evidence type="ECO:0000259" key="1">
    <source>
        <dbReference type="PROSITE" id="PS50883"/>
    </source>
</evidence>
<sequence length="115" mass="12665">MVQSVLSLARSLGVEVVAQGVETKADLQVLRQLGYAAMQGYYFASHAGHPIQVACSLTEGVGVRKQVRPATLRGIDELWPSEAPFWPRAKAHHRLHCNSLRQRPLSDSYPLLGMS</sequence>
<feature type="domain" description="EAL" evidence="1">
    <location>
        <begin position="1"/>
        <end position="60"/>
    </location>
</feature>
<comment type="caution">
    <text evidence="2">The sequence shown here is derived from an EMBL/GenBank/DDBJ whole genome shotgun (WGS) entry which is preliminary data.</text>
</comment>
<dbReference type="OrthoDB" id="1673646at2"/>